<evidence type="ECO:0000313" key="3">
    <source>
        <dbReference type="Proteomes" id="UP000319342"/>
    </source>
</evidence>
<keyword evidence="1" id="KW-1133">Transmembrane helix</keyword>
<dbReference type="Proteomes" id="UP000319342">
    <property type="component" value="Chromosome"/>
</dbReference>
<name>A0A518D198_9BACT</name>
<keyword evidence="1" id="KW-0472">Membrane</keyword>
<protein>
    <recommendedName>
        <fullName evidence="4">Tripartite tricarboxylate transporter TctB family protein</fullName>
    </recommendedName>
</protein>
<reference evidence="2 3" key="1">
    <citation type="submission" date="2019-02" db="EMBL/GenBank/DDBJ databases">
        <title>Deep-cultivation of Planctomycetes and their phenomic and genomic characterization uncovers novel biology.</title>
        <authorList>
            <person name="Wiegand S."/>
            <person name="Jogler M."/>
            <person name="Boedeker C."/>
            <person name="Pinto D."/>
            <person name="Vollmers J."/>
            <person name="Rivas-Marin E."/>
            <person name="Kohn T."/>
            <person name="Peeters S.H."/>
            <person name="Heuer A."/>
            <person name="Rast P."/>
            <person name="Oberbeckmann S."/>
            <person name="Bunk B."/>
            <person name="Jeske O."/>
            <person name="Meyerdierks A."/>
            <person name="Storesund J.E."/>
            <person name="Kallscheuer N."/>
            <person name="Luecker S."/>
            <person name="Lage O.M."/>
            <person name="Pohl T."/>
            <person name="Merkel B.J."/>
            <person name="Hornburger P."/>
            <person name="Mueller R.-W."/>
            <person name="Bruemmer F."/>
            <person name="Labrenz M."/>
            <person name="Spormann A.M."/>
            <person name="Op den Camp H."/>
            <person name="Overmann J."/>
            <person name="Amann R."/>
            <person name="Jetten M.S.M."/>
            <person name="Mascher T."/>
            <person name="Medema M.H."/>
            <person name="Devos D.P."/>
            <person name="Kaster A.-K."/>
            <person name="Ovreas L."/>
            <person name="Rohde M."/>
            <person name="Galperin M.Y."/>
            <person name="Jogler C."/>
        </authorList>
    </citation>
    <scope>NUCLEOTIDE SEQUENCE [LARGE SCALE GENOMIC DNA]</scope>
    <source>
        <strain evidence="2 3">Pla163</strain>
    </source>
</reference>
<keyword evidence="3" id="KW-1185">Reference proteome</keyword>
<feature type="transmembrane region" description="Helical" evidence="1">
    <location>
        <begin position="55"/>
        <end position="74"/>
    </location>
</feature>
<sequence length="87" mass="9279">MNEPKHNDAEPQEVRTISTLLFSFIFVLAGGALLIWAGSALVTEPPTGVDPRDPILPGILGAISLGVGVTWMLAGFKKRESADYEAL</sequence>
<accession>A0A518D198</accession>
<dbReference type="AlphaFoldDB" id="A0A518D198"/>
<proteinExistence type="predicted"/>
<evidence type="ECO:0000313" key="2">
    <source>
        <dbReference type="EMBL" id="QDU85256.1"/>
    </source>
</evidence>
<organism evidence="2 3">
    <name type="scientific">Rohdeia mirabilis</name>
    <dbReference type="NCBI Taxonomy" id="2528008"/>
    <lineage>
        <taxon>Bacteria</taxon>
        <taxon>Pseudomonadati</taxon>
        <taxon>Planctomycetota</taxon>
        <taxon>Planctomycetia</taxon>
        <taxon>Planctomycetia incertae sedis</taxon>
        <taxon>Rohdeia</taxon>
    </lineage>
</organism>
<dbReference type="EMBL" id="CP036290">
    <property type="protein sequence ID" value="QDU85256.1"/>
    <property type="molecule type" value="Genomic_DNA"/>
</dbReference>
<feature type="transmembrane region" description="Helical" evidence="1">
    <location>
        <begin position="20"/>
        <end position="43"/>
    </location>
</feature>
<evidence type="ECO:0000256" key="1">
    <source>
        <dbReference type="SAM" id="Phobius"/>
    </source>
</evidence>
<gene>
    <name evidence="2" type="ORF">Pla163_23840</name>
</gene>
<evidence type="ECO:0008006" key="4">
    <source>
        <dbReference type="Google" id="ProtNLM"/>
    </source>
</evidence>
<keyword evidence="1" id="KW-0812">Transmembrane</keyword>
<dbReference type="RefSeq" id="WP_145188274.1">
    <property type="nucleotide sequence ID" value="NZ_CP036290.1"/>
</dbReference>